<dbReference type="GO" id="GO:0008017">
    <property type="term" value="F:microtubule binding"/>
    <property type="evidence" value="ECO:0007669"/>
    <property type="project" value="InterPro"/>
</dbReference>
<evidence type="ECO:0000256" key="2">
    <source>
        <dbReference type="ARBA" id="ARBA00005885"/>
    </source>
</evidence>
<evidence type="ECO:0000256" key="1">
    <source>
        <dbReference type="ARBA" id="ARBA00004245"/>
    </source>
</evidence>
<feature type="region of interest" description="Disordered" evidence="7">
    <location>
        <begin position="1"/>
        <end position="33"/>
    </location>
</feature>
<evidence type="ECO:0000256" key="6">
    <source>
        <dbReference type="SAM" id="Coils"/>
    </source>
</evidence>
<feature type="region of interest" description="Disordered" evidence="7">
    <location>
        <begin position="282"/>
        <end position="370"/>
    </location>
</feature>
<comment type="similarity">
    <text evidence="2">Belongs to the TPX2 family.</text>
</comment>
<evidence type="ECO:0000256" key="5">
    <source>
        <dbReference type="ARBA" id="ARBA00023212"/>
    </source>
</evidence>
<dbReference type="PANTHER" id="PTHR46372">
    <property type="entry name" value="PROTEIN WVD2-LIKE 3"/>
    <property type="match status" value="1"/>
</dbReference>
<accession>A0A2G9GLD4</accession>
<dbReference type="EMBL" id="NKXS01004550">
    <property type="protein sequence ID" value="PIN06022.1"/>
    <property type="molecule type" value="Genomic_DNA"/>
</dbReference>
<keyword evidence="10" id="KW-1185">Reference proteome</keyword>
<dbReference type="STRING" id="429701.A0A2G9GLD4"/>
<feature type="coiled-coil region" evidence="6">
    <location>
        <begin position="232"/>
        <end position="259"/>
    </location>
</feature>
<evidence type="ECO:0000313" key="10">
    <source>
        <dbReference type="Proteomes" id="UP000231279"/>
    </source>
</evidence>
<evidence type="ECO:0000313" key="9">
    <source>
        <dbReference type="EMBL" id="PIN06022.1"/>
    </source>
</evidence>
<feature type="domain" description="TPX2 C-terminal" evidence="8">
    <location>
        <begin position="225"/>
        <end position="301"/>
    </location>
</feature>
<name>A0A2G9GLD4_9LAMI</name>
<dbReference type="InterPro" id="IPR044806">
    <property type="entry name" value="WVD2/WDL1-4"/>
</dbReference>
<dbReference type="GO" id="GO:0000226">
    <property type="term" value="P:microtubule cytoskeleton organization"/>
    <property type="evidence" value="ECO:0007669"/>
    <property type="project" value="InterPro"/>
</dbReference>
<keyword evidence="3" id="KW-0963">Cytoplasm</keyword>
<dbReference type="OrthoDB" id="908580at2759"/>
<protein>
    <recommendedName>
        <fullName evidence="8">TPX2 C-terminal domain-containing protein</fullName>
    </recommendedName>
</protein>
<evidence type="ECO:0000259" key="8">
    <source>
        <dbReference type="Pfam" id="PF06886"/>
    </source>
</evidence>
<dbReference type="InterPro" id="IPR027329">
    <property type="entry name" value="TPX2_C"/>
</dbReference>
<dbReference type="Proteomes" id="UP000231279">
    <property type="component" value="Unassembled WGS sequence"/>
</dbReference>
<comment type="subcellular location">
    <subcellularLocation>
        <location evidence="1">Cytoplasm</location>
        <location evidence="1">Cytoskeleton</location>
    </subcellularLocation>
</comment>
<organism evidence="9 10">
    <name type="scientific">Handroanthus impetiginosus</name>
    <dbReference type="NCBI Taxonomy" id="429701"/>
    <lineage>
        <taxon>Eukaryota</taxon>
        <taxon>Viridiplantae</taxon>
        <taxon>Streptophyta</taxon>
        <taxon>Embryophyta</taxon>
        <taxon>Tracheophyta</taxon>
        <taxon>Spermatophyta</taxon>
        <taxon>Magnoliopsida</taxon>
        <taxon>eudicotyledons</taxon>
        <taxon>Gunneridae</taxon>
        <taxon>Pentapetalae</taxon>
        <taxon>asterids</taxon>
        <taxon>lamiids</taxon>
        <taxon>Lamiales</taxon>
        <taxon>Bignoniaceae</taxon>
        <taxon>Crescentiina</taxon>
        <taxon>Tabebuia alliance</taxon>
        <taxon>Handroanthus</taxon>
    </lineage>
</organism>
<evidence type="ECO:0000256" key="7">
    <source>
        <dbReference type="SAM" id="MobiDB-lite"/>
    </source>
</evidence>
<reference evidence="10" key="1">
    <citation type="journal article" date="2018" name="Gigascience">
        <title>Genome assembly of the Pink Ipe (Handroanthus impetiginosus, Bignoniaceae), a highly valued, ecologically keystone Neotropical timber forest tree.</title>
        <authorList>
            <person name="Silva-Junior O.B."/>
            <person name="Grattapaglia D."/>
            <person name="Novaes E."/>
            <person name="Collevatti R.G."/>
        </authorList>
    </citation>
    <scope>NUCLEOTIDE SEQUENCE [LARGE SCALE GENOMIC DNA]</scope>
    <source>
        <strain evidence="10">cv. UFG-1</strain>
    </source>
</reference>
<dbReference type="AlphaFoldDB" id="A0A2G9GLD4"/>
<keyword evidence="4" id="KW-0493">Microtubule</keyword>
<feature type="compositionally biased region" description="Basic and acidic residues" evidence="7">
    <location>
        <begin position="1"/>
        <end position="22"/>
    </location>
</feature>
<proteinExistence type="inferred from homology"/>
<evidence type="ECO:0000256" key="3">
    <source>
        <dbReference type="ARBA" id="ARBA00022490"/>
    </source>
</evidence>
<evidence type="ECO:0000256" key="4">
    <source>
        <dbReference type="ARBA" id="ARBA00022701"/>
    </source>
</evidence>
<feature type="region of interest" description="Disordered" evidence="7">
    <location>
        <begin position="173"/>
        <end position="204"/>
    </location>
</feature>
<dbReference type="GO" id="GO:0005874">
    <property type="term" value="C:microtubule"/>
    <property type="evidence" value="ECO:0007669"/>
    <property type="project" value="UniProtKB-KW"/>
</dbReference>
<keyword evidence="6" id="KW-0175">Coiled coil</keyword>
<dbReference type="PANTHER" id="PTHR46372:SF2">
    <property type="entry name" value="PROTEIN WVD2-LIKE 3"/>
    <property type="match status" value="1"/>
</dbReference>
<gene>
    <name evidence="9" type="ORF">CDL12_21432</name>
</gene>
<keyword evidence="5" id="KW-0206">Cytoskeleton</keyword>
<feature type="compositionally biased region" description="Polar residues" evidence="7">
    <location>
        <begin position="173"/>
        <end position="183"/>
    </location>
</feature>
<sequence length="370" mass="41345">MELEGSDIHIDKEPDGVNHDSSHTNACPQDLEPPCEFINLHPQPDDALDEDAEVKHYELKECDSQESVEVTKRCQNETYEQNLTSIDSKINLSKEDATYEGRKLTNDDKKTTSCDKKTTRSAVENCKMKCTVPQPFALATIKRVSYGSRPYGAEFDNINGDKPCKNHILRHQTSAEQNPTVSSIVPRRPLQPNNKKHPDDDTFSVASSTTASVRKIKATAPSAPVFKSSERAERRKEFYSKLEERHQALEAEKIQCEARTKEENEAAIKELRKSLLFKASPMPSFYHEGPPPKVELKKPPPTRAKSPKLGRRKNCSDAKGLGQAIQEAHPSFPIYRDNPPRASTNGKMRTPVQHATASCKTGGQNEPGGR</sequence>
<dbReference type="Pfam" id="PF06886">
    <property type="entry name" value="TPX2"/>
    <property type="match status" value="1"/>
</dbReference>
<comment type="caution">
    <text evidence="9">The sequence shown here is derived from an EMBL/GenBank/DDBJ whole genome shotgun (WGS) entry which is preliminary data.</text>
</comment>
<feature type="compositionally biased region" description="Polar residues" evidence="7">
    <location>
        <begin position="341"/>
        <end position="364"/>
    </location>
</feature>